<evidence type="ECO:0000256" key="1">
    <source>
        <dbReference type="ARBA" id="ARBA00007613"/>
    </source>
</evidence>
<dbReference type="Gene3D" id="2.20.200.10">
    <property type="entry name" value="Outer membrane efflux proteins (OEP)"/>
    <property type="match status" value="1"/>
</dbReference>
<keyword evidence="2" id="KW-0564">Palmitate</keyword>
<dbReference type="Proteomes" id="UP000414233">
    <property type="component" value="Unassembled WGS sequence"/>
</dbReference>
<comment type="subcellular location">
    <subcellularLocation>
        <location evidence="2">Cell membrane</location>
        <topology evidence="2">Lipid-anchor</topology>
    </subcellularLocation>
</comment>
<keyword evidence="2" id="KW-0449">Lipoprotein</keyword>
<feature type="coiled-coil region" evidence="3">
    <location>
        <begin position="444"/>
        <end position="478"/>
    </location>
</feature>
<keyword evidence="3" id="KW-0175">Coiled coil</keyword>
<comment type="similarity">
    <text evidence="1 2">Belongs to the outer membrane factor (OMF) (TC 1.B.17) family.</text>
</comment>
<dbReference type="PANTHER" id="PTHR30203:SF25">
    <property type="entry name" value="OUTER MEMBRANE PROTEIN-RELATED"/>
    <property type="match status" value="1"/>
</dbReference>
<dbReference type="NCBIfam" id="TIGR01845">
    <property type="entry name" value="outer_NodT"/>
    <property type="match status" value="1"/>
</dbReference>
<evidence type="ECO:0000256" key="2">
    <source>
        <dbReference type="RuleBase" id="RU362097"/>
    </source>
</evidence>
<dbReference type="SUPFAM" id="SSF56954">
    <property type="entry name" value="Outer membrane efflux proteins (OEP)"/>
    <property type="match status" value="1"/>
</dbReference>
<keyword evidence="2" id="KW-1134">Transmembrane beta strand</keyword>
<evidence type="ECO:0000313" key="5">
    <source>
        <dbReference type="Proteomes" id="UP000414233"/>
    </source>
</evidence>
<name>A0A5E4SAG1_9BURK</name>
<keyword evidence="5" id="KW-1185">Reference proteome</keyword>
<dbReference type="EMBL" id="CABPRZ010000002">
    <property type="protein sequence ID" value="VVD72121.1"/>
    <property type="molecule type" value="Genomic_DNA"/>
</dbReference>
<evidence type="ECO:0000313" key="4">
    <source>
        <dbReference type="EMBL" id="VVD72121.1"/>
    </source>
</evidence>
<dbReference type="InterPro" id="IPR010131">
    <property type="entry name" value="MdtP/NodT-like"/>
</dbReference>
<keyword evidence="2" id="KW-0472">Membrane</keyword>
<dbReference type="InterPro" id="IPR003423">
    <property type="entry name" value="OMP_efflux"/>
</dbReference>
<proteinExistence type="inferred from homology"/>
<protein>
    <submittedName>
        <fullName evidence="4">RND transporter</fullName>
    </submittedName>
</protein>
<sequence length="533" mass="56021">MQVTSYIFSRGGNGQSAGCTMNSLPSVAPGTFSSLRHPHHDGRRSRLPTATAAFVALWLAGCAVGPDYKAPVADLPTAYAHADALAARHGALPAPSIDRWWSGFDDPALTRIVERALAENLDLAAAMARVTQARAAAQGAGARLLPDVNLNGSAVRQHQSLDSPLGKLASAQPGYNRNQTVYDIGAGASWELDLFGGLRRGAEAASAEAQAAQADSAGVRVTIAGEAADAYFRVRSAQRRLAIAQDQIDTETRLLDIVKVRRGDGLATEREVAQAEALVAQARGTLPPLRIERETQLNRLDVLMGAAPGTYARELTADAARVDRVAAVSGNGSGGLAVPAIEDAGGPAALLRRRPDVIAAERRLAATNARIGAAVAEYYPKVSLSGVLGFETLAGGRVPSAATFQPLAALGVRWRLFDFGRVDAEVAQAKGANAEALARYRASMLRATEDVENAIVTLTELENQSADLSIEVKAQTRARDSAQDAYKGGAVSLYEVLDANRQLLAARDSQARVHADNARAAVATFRALGGGWE</sequence>
<gene>
    <name evidence="4" type="ORF">PTE30175_00623</name>
</gene>
<dbReference type="AlphaFoldDB" id="A0A5E4SAG1"/>
<evidence type="ECO:0000256" key="3">
    <source>
        <dbReference type="SAM" id="Coils"/>
    </source>
</evidence>
<dbReference type="Pfam" id="PF02321">
    <property type="entry name" value="OEP"/>
    <property type="match status" value="2"/>
</dbReference>
<keyword evidence="2" id="KW-0812">Transmembrane</keyword>
<dbReference type="GO" id="GO:0005886">
    <property type="term" value="C:plasma membrane"/>
    <property type="evidence" value="ECO:0007669"/>
    <property type="project" value="UniProtKB-SubCell"/>
</dbReference>
<dbReference type="GO" id="GO:0015562">
    <property type="term" value="F:efflux transmembrane transporter activity"/>
    <property type="evidence" value="ECO:0007669"/>
    <property type="project" value="InterPro"/>
</dbReference>
<reference evidence="4 5" key="1">
    <citation type="submission" date="2019-08" db="EMBL/GenBank/DDBJ databases">
        <authorList>
            <person name="Peeters C."/>
        </authorList>
    </citation>
    <scope>NUCLEOTIDE SEQUENCE [LARGE SCALE GENOMIC DNA]</scope>
    <source>
        <strain evidence="4 5">LMG 30175</strain>
    </source>
</reference>
<accession>A0A5E4SAG1</accession>
<dbReference type="Gene3D" id="1.20.1600.10">
    <property type="entry name" value="Outer membrane efflux proteins (OEP)"/>
    <property type="match status" value="1"/>
</dbReference>
<dbReference type="PANTHER" id="PTHR30203">
    <property type="entry name" value="OUTER MEMBRANE CATION EFFLUX PROTEIN"/>
    <property type="match status" value="1"/>
</dbReference>
<organism evidence="4 5">
    <name type="scientific">Pandoraea terrae</name>
    <dbReference type="NCBI Taxonomy" id="1537710"/>
    <lineage>
        <taxon>Bacteria</taxon>
        <taxon>Pseudomonadati</taxon>
        <taxon>Pseudomonadota</taxon>
        <taxon>Betaproteobacteria</taxon>
        <taxon>Burkholderiales</taxon>
        <taxon>Burkholderiaceae</taxon>
        <taxon>Pandoraea</taxon>
    </lineage>
</organism>